<feature type="transmembrane region" description="Helical" evidence="7">
    <location>
        <begin position="35"/>
        <end position="55"/>
    </location>
</feature>
<reference evidence="8" key="1">
    <citation type="submission" date="2022-01" db="EMBL/GenBank/DDBJ databases">
        <authorList>
            <person name="King R."/>
        </authorList>
    </citation>
    <scope>NUCLEOTIDE SEQUENCE</scope>
</reference>
<dbReference type="GO" id="GO:0005886">
    <property type="term" value="C:plasma membrane"/>
    <property type="evidence" value="ECO:0007669"/>
    <property type="project" value="UniProtKB-SubCell"/>
</dbReference>
<evidence type="ECO:0000256" key="5">
    <source>
        <dbReference type="ARBA" id="ARBA00022989"/>
    </source>
</evidence>
<protein>
    <recommendedName>
        <fullName evidence="10">MFS transporter</fullName>
    </recommendedName>
</protein>
<gene>
    <name evidence="8" type="ORF">PHAECO_LOCUS5250</name>
</gene>
<dbReference type="InterPro" id="IPR011701">
    <property type="entry name" value="MFS"/>
</dbReference>
<feature type="transmembrane region" description="Helical" evidence="7">
    <location>
        <begin position="283"/>
        <end position="303"/>
    </location>
</feature>
<dbReference type="InterPro" id="IPR036259">
    <property type="entry name" value="MFS_trans_sf"/>
</dbReference>
<feature type="transmembrane region" description="Helical" evidence="7">
    <location>
        <begin position="309"/>
        <end position="331"/>
    </location>
</feature>
<accession>A0A9P0DLZ6</accession>
<evidence type="ECO:0008006" key="10">
    <source>
        <dbReference type="Google" id="ProtNLM"/>
    </source>
</evidence>
<dbReference type="Pfam" id="PF07690">
    <property type="entry name" value="MFS_1"/>
    <property type="match status" value="1"/>
</dbReference>
<keyword evidence="9" id="KW-1185">Reference proteome</keyword>
<reference evidence="8" key="2">
    <citation type="submission" date="2022-10" db="EMBL/GenBank/DDBJ databases">
        <authorList>
            <consortium name="ENA_rothamsted_submissions"/>
            <consortium name="culmorum"/>
            <person name="King R."/>
        </authorList>
    </citation>
    <scope>NUCLEOTIDE SEQUENCE</scope>
</reference>
<comment type="subcellular location">
    <subcellularLocation>
        <location evidence="1">Cell membrane</location>
        <topology evidence="1">Multi-pass membrane protein</topology>
    </subcellularLocation>
</comment>
<name>A0A9P0DLZ6_PHACE</name>
<evidence type="ECO:0000256" key="6">
    <source>
        <dbReference type="ARBA" id="ARBA00023136"/>
    </source>
</evidence>
<dbReference type="SUPFAM" id="SSF103473">
    <property type="entry name" value="MFS general substrate transporter"/>
    <property type="match status" value="1"/>
</dbReference>
<evidence type="ECO:0000256" key="7">
    <source>
        <dbReference type="SAM" id="Phobius"/>
    </source>
</evidence>
<evidence type="ECO:0000313" key="8">
    <source>
        <dbReference type="EMBL" id="CAH1154754.1"/>
    </source>
</evidence>
<feature type="transmembrane region" description="Helical" evidence="7">
    <location>
        <begin position="374"/>
        <end position="392"/>
    </location>
</feature>
<dbReference type="Gene3D" id="1.20.1250.20">
    <property type="entry name" value="MFS general substrate transporter like domains"/>
    <property type="match status" value="1"/>
</dbReference>
<feature type="transmembrane region" description="Helical" evidence="7">
    <location>
        <begin position="152"/>
        <end position="170"/>
    </location>
</feature>
<dbReference type="EMBL" id="OU896722">
    <property type="protein sequence ID" value="CAH1154754.1"/>
    <property type="molecule type" value="Genomic_DNA"/>
</dbReference>
<dbReference type="PANTHER" id="PTHR23517:SF3">
    <property type="entry name" value="INTEGRAL MEMBRANE TRANSPORT PROTEIN"/>
    <property type="match status" value="1"/>
</dbReference>
<dbReference type="InterPro" id="IPR050171">
    <property type="entry name" value="MFS_Transporters"/>
</dbReference>
<keyword evidence="4 7" id="KW-0812">Transmembrane</keyword>
<evidence type="ECO:0000313" key="9">
    <source>
        <dbReference type="Proteomes" id="UP001153737"/>
    </source>
</evidence>
<dbReference type="AlphaFoldDB" id="A0A9P0DLZ6"/>
<keyword evidence="5 7" id="KW-1133">Transmembrane helix</keyword>
<feature type="transmembrane region" description="Helical" evidence="7">
    <location>
        <begin position="67"/>
        <end position="92"/>
    </location>
</feature>
<proteinExistence type="predicted"/>
<keyword evidence="2" id="KW-0813">Transport</keyword>
<dbReference type="OrthoDB" id="440553at2759"/>
<feature type="transmembrane region" description="Helical" evidence="7">
    <location>
        <begin position="6"/>
        <end position="23"/>
    </location>
</feature>
<evidence type="ECO:0000256" key="2">
    <source>
        <dbReference type="ARBA" id="ARBA00022448"/>
    </source>
</evidence>
<sequence>MIWIVYTLFALDLAGMSLSFGIIQKHVLILGGSLYHVGLITSITAILAFFWKPIAGRLSDNKGPQKIMIWCLLASAVGNLAIGSSYTLYLLVIARIIQIFGTPNQGLLRSILTTLKTENISKMLNKIGIVTSASLIVGSLVGGFLSEFENGILYRYSLMALFNLLSIVLVKQLPVDNIIQEEKSDTSSSFKKATTEINAALRSMAMFFVSDKYGHIFVMKAVIATLFQFRQTALLYQFTIGLEFTGRQIGYIISVMFLWNIFINLVLIKVTKKLYPTDKGGKRILHACAITALAMVGHALYPASVTPSIFFLLVGGVANALIDVALMELFLERVEEKEKGVAMNSFDSVGSLSELVAPLACNACLGAMGAPVTFLAGGILAMGAMGICFRNLREGGMTRMDEEE</sequence>
<dbReference type="PANTHER" id="PTHR23517">
    <property type="entry name" value="RESISTANCE PROTEIN MDTM, PUTATIVE-RELATED-RELATED"/>
    <property type="match status" value="1"/>
</dbReference>
<dbReference type="GO" id="GO:0022857">
    <property type="term" value="F:transmembrane transporter activity"/>
    <property type="evidence" value="ECO:0007669"/>
    <property type="project" value="InterPro"/>
</dbReference>
<keyword evidence="6 7" id="KW-0472">Membrane</keyword>
<evidence type="ECO:0000256" key="1">
    <source>
        <dbReference type="ARBA" id="ARBA00004651"/>
    </source>
</evidence>
<evidence type="ECO:0000256" key="4">
    <source>
        <dbReference type="ARBA" id="ARBA00022692"/>
    </source>
</evidence>
<dbReference type="Proteomes" id="UP001153737">
    <property type="component" value="Chromosome 16"/>
</dbReference>
<feature type="transmembrane region" description="Helical" evidence="7">
    <location>
        <begin position="249"/>
        <end position="271"/>
    </location>
</feature>
<organism evidence="8 9">
    <name type="scientific">Phaedon cochleariae</name>
    <name type="common">Mustard beetle</name>
    <dbReference type="NCBI Taxonomy" id="80249"/>
    <lineage>
        <taxon>Eukaryota</taxon>
        <taxon>Metazoa</taxon>
        <taxon>Ecdysozoa</taxon>
        <taxon>Arthropoda</taxon>
        <taxon>Hexapoda</taxon>
        <taxon>Insecta</taxon>
        <taxon>Pterygota</taxon>
        <taxon>Neoptera</taxon>
        <taxon>Endopterygota</taxon>
        <taxon>Coleoptera</taxon>
        <taxon>Polyphaga</taxon>
        <taxon>Cucujiformia</taxon>
        <taxon>Chrysomeloidea</taxon>
        <taxon>Chrysomelidae</taxon>
        <taxon>Chrysomelinae</taxon>
        <taxon>Chrysomelini</taxon>
        <taxon>Phaedon</taxon>
    </lineage>
</organism>
<evidence type="ECO:0000256" key="3">
    <source>
        <dbReference type="ARBA" id="ARBA00022475"/>
    </source>
</evidence>
<feature type="transmembrane region" description="Helical" evidence="7">
    <location>
        <begin position="212"/>
        <end position="229"/>
    </location>
</feature>
<keyword evidence="3" id="KW-1003">Cell membrane</keyword>
<feature type="transmembrane region" description="Helical" evidence="7">
    <location>
        <begin position="127"/>
        <end position="146"/>
    </location>
</feature>